<comment type="similarity">
    <text evidence="3 10">Belongs to the damage-control phosphatase family. Sugar phosphate phosphatase III subfamily.</text>
</comment>
<keyword evidence="7 10" id="KW-0464">Manganese</keyword>
<evidence type="ECO:0000313" key="13">
    <source>
        <dbReference type="Proteomes" id="UP000008792"/>
    </source>
</evidence>
<dbReference type="OrthoDB" id="541375at2759"/>
<evidence type="ECO:0000256" key="8">
    <source>
        <dbReference type="ARBA" id="ARBA00045980"/>
    </source>
</evidence>
<evidence type="ECO:0000259" key="11">
    <source>
        <dbReference type="Pfam" id="PF01937"/>
    </source>
</evidence>
<keyword evidence="13" id="KW-1185">Reference proteome</keyword>
<evidence type="ECO:0000256" key="6">
    <source>
        <dbReference type="ARBA" id="ARBA00022801"/>
    </source>
</evidence>
<dbReference type="PANTHER" id="PTHR12260">
    <property type="entry name" value="DAMAGE-CONTROL PHOSPHATASE ARMT1"/>
    <property type="match status" value="1"/>
</dbReference>
<organism evidence="12 13">
    <name type="scientific">Drosophila virilis</name>
    <name type="common">Fruit fly</name>
    <dbReference type="NCBI Taxonomy" id="7244"/>
    <lineage>
        <taxon>Eukaryota</taxon>
        <taxon>Metazoa</taxon>
        <taxon>Ecdysozoa</taxon>
        <taxon>Arthropoda</taxon>
        <taxon>Hexapoda</taxon>
        <taxon>Insecta</taxon>
        <taxon>Pterygota</taxon>
        <taxon>Neoptera</taxon>
        <taxon>Endopterygota</taxon>
        <taxon>Diptera</taxon>
        <taxon>Brachycera</taxon>
        <taxon>Muscomorpha</taxon>
        <taxon>Ephydroidea</taxon>
        <taxon>Drosophilidae</taxon>
        <taxon>Drosophila</taxon>
    </lineage>
</organism>
<evidence type="ECO:0000256" key="5">
    <source>
        <dbReference type="ARBA" id="ARBA00022723"/>
    </source>
</evidence>
<dbReference type="KEGG" id="dvi:6626698"/>
<dbReference type="GO" id="GO:0016462">
    <property type="term" value="F:pyrophosphatase activity"/>
    <property type="evidence" value="ECO:0007669"/>
    <property type="project" value="UniProtKB-ARBA"/>
</dbReference>
<keyword evidence="5 10" id="KW-0479">Metal-binding</keyword>
<dbReference type="SUPFAM" id="SSF111321">
    <property type="entry name" value="AF1104-like"/>
    <property type="match status" value="1"/>
</dbReference>
<evidence type="ECO:0000256" key="10">
    <source>
        <dbReference type="RuleBase" id="RU367030"/>
    </source>
</evidence>
<dbReference type="SMR" id="A0A0Q9WBZ8"/>
<evidence type="ECO:0000313" key="12">
    <source>
        <dbReference type="EMBL" id="KRF79767.1"/>
    </source>
</evidence>
<dbReference type="EC" id="2.1.1.-" evidence="10"/>
<comment type="catalytic activity">
    <reaction evidence="9 10">
        <text>beta-D-fructose 6-phosphate = dihydroxyacetone + D-glyceraldehyde 3-phosphate</text>
        <dbReference type="Rhea" id="RHEA:28002"/>
        <dbReference type="ChEBI" id="CHEBI:16016"/>
        <dbReference type="ChEBI" id="CHEBI:57634"/>
        <dbReference type="ChEBI" id="CHEBI:59776"/>
    </reaction>
</comment>
<dbReference type="GO" id="GO:0030643">
    <property type="term" value="P:intracellular phosphate ion homeostasis"/>
    <property type="evidence" value="ECO:0007669"/>
    <property type="project" value="UniProtKB-ARBA"/>
</dbReference>
<evidence type="ECO:0000256" key="3">
    <source>
        <dbReference type="ARBA" id="ARBA00009519"/>
    </source>
</evidence>
<accession>A0A0Q9WBZ8</accession>
<dbReference type="GO" id="GO:0032259">
    <property type="term" value="P:methylation"/>
    <property type="evidence" value="ECO:0007669"/>
    <property type="project" value="UniProtKB-KW"/>
</dbReference>
<comment type="catalytic activity">
    <reaction evidence="1 10">
        <text>L-glutamyl-[protein] + S-adenosyl-L-methionine = [protein]-L-glutamate 5-O-methyl ester + S-adenosyl-L-homocysteine</text>
        <dbReference type="Rhea" id="RHEA:24452"/>
        <dbReference type="Rhea" id="RHEA-COMP:10208"/>
        <dbReference type="Rhea" id="RHEA-COMP:10311"/>
        <dbReference type="ChEBI" id="CHEBI:29973"/>
        <dbReference type="ChEBI" id="CHEBI:57856"/>
        <dbReference type="ChEBI" id="CHEBI:59789"/>
        <dbReference type="ChEBI" id="CHEBI:82795"/>
    </reaction>
</comment>
<dbReference type="EMBL" id="CH940648">
    <property type="protein sequence ID" value="KRF79767.1"/>
    <property type="molecule type" value="Genomic_DNA"/>
</dbReference>
<dbReference type="Gene3D" id="1.20.930.60">
    <property type="match status" value="1"/>
</dbReference>
<keyword evidence="4" id="KW-0533">Nickel</keyword>
<evidence type="ECO:0000256" key="4">
    <source>
        <dbReference type="ARBA" id="ARBA00022596"/>
    </source>
</evidence>
<dbReference type="GO" id="GO:0005634">
    <property type="term" value="C:nucleus"/>
    <property type="evidence" value="ECO:0007669"/>
    <property type="project" value="TreeGrafter"/>
</dbReference>
<gene>
    <name evidence="12" type="primary">Dvir\GJ20494</name>
    <name evidence="12" type="ORF">Dvir_GJ20494</name>
</gene>
<evidence type="ECO:0000256" key="1">
    <source>
        <dbReference type="ARBA" id="ARBA00000807"/>
    </source>
</evidence>
<keyword evidence="10" id="KW-0808">Transferase</keyword>
<dbReference type="AlphaFoldDB" id="A0A0Q9WBZ8"/>
<keyword evidence="10" id="KW-0489">Methyltransferase</keyword>
<evidence type="ECO:0000256" key="9">
    <source>
        <dbReference type="ARBA" id="ARBA00048809"/>
    </source>
</evidence>
<comment type="cofactor">
    <cofactor evidence="10">
        <name>Mn(2+)</name>
        <dbReference type="ChEBI" id="CHEBI:29035"/>
    </cofactor>
    <cofactor evidence="10">
        <name>Ni(2+)</name>
        <dbReference type="ChEBI" id="CHEBI:49786"/>
    </cofactor>
</comment>
<evidence type="ECO:0000256" key="2">
    <source>
        <dbReference type="ARBA" id="ARBA00001326"/>
    </source>
</evidence>
<keyword evidence="6 10" id="KW-0378">Hydrolase</keyword>
<name>A0A0Q9WBZ8_DROVI</name>
<dbReference type="FunFam" id="3.40.50.10880:FF:000005">
    <property type="entry name" value="DUF89-domain-containing protein"/>
    <property type="match status" value="1"/>
</dbReference>
<proteinExistence type="inferred from homology"/>
<dbReference type="GO" id="GO:0008983">
    <property type="term" value="F:protein-glutamate O-methyltransferase activity"/>
    <property type="evidence" value="ECO:0007669"/>
    <property type="project" value="RHEA"/>
</dbReference>
<dbReference type="InterPro" id="IPR002791">
    <property type="entry name" value="ARMT1-like_metal-bd"/>
</dbReference>
<dbReference type="GO" id="GO:0103026">
    <property type="term" value="F:fructose-1-phosphatase activity"/>
    <property type="evidence" value="ECO:0007669"/>
    <property type="project" value="RHEA"/>
</dbReference>
<dbReference type="Gene3D" id="3.40.50.10880">
    <property type="entry name" value="Uncharacterised protein PF01937, DUF89, domain 3"/>
    <property type="match status" value="1"/>
</dbReference>
<comment type="catalytic activity">
    <reaction evidence="2 10">
        <text>beta-D-fructose 1-phosphate + H2O = D-fructose + phosphate</text>
        <dbReference type="Rhea" id="RHEA:35603"/>
        <dbReference type="ChEBI" id="CHEBI:15377"/>
        <dbReference type="ChEBI" id="CHEBI:37721"/>
        <dbReference type="ChEBI" id="CHEBI:43474"/>
        <dbReference type="ChEBI" id="CHEBI:138881"/>
    </reaction>
</comment>
<dbReference type="GO" id="GO:0006974">
    <property type="term" value="P:DNA damage response"/>
    <property type="evidence" value="ECO:0007669"/>
    <property type="project" value="TreeGrafter"/>
</dbReference>
<reference evidence="12 13" key="1">
    <citation type="journal article" date="2007" name="Nature">
        <title>Evolution of genes and genomes on the Drosophila phylogeny.</title>
        <authorList>
            <consortium name="Drosophila 12 Genomes Consortium"/>
            <person name="Clark A.G."/>
            <person name="Eisen M.B."/>
            <person name="Smith D.R."/>
            <person name="Bergman C.M."/>
            <person name="Oliver B."/>
            <person name="Markow T.A."/>
            <person name="Kaufman T.C."/>
            <person name="Kellis M."/>
            <person name="Gelbart W."/>
            <person name="Iyer V.N."/>
            <person name="Pollard D.A."/>
            <person name="Sackton T.B."/>
            <person name="Larracuente A.M."/>
            <person name="Singh N.D."/>
            <person name="Abad J.P."/>
            <person name="Abt D.N."/>
            <person name="Adryan B."/>
            <person name="Aguade M."/>
            <person name="Akashi H."/>
            <person name="Anderson W.W."/>
            <person name="Aquadro C.F."/>
            <person name="Ardell D.H."/>
            <person name="Arguello R."/>
            <person name="Artieri C.G."/>
            <person name="Barbash D.A."/>
            <person name="Barker D."/>
            <person name="Barsanti P."/>
            <person name="Batterham P."/>
            <person name="Batzoglou S."/>
            <person name="Begun D."/>
            <person name="Bhutkar A."/>
            <person name="Blanco E."/>
            <person name="Bosak S.A."/>
            <person name="Bradley R.K."/>
            <person name="Brand A.D."/>
            <person name="Brent M.R."/>
            <person name="Brooks A.N."/>
            <person name="Brown R.H."/>
            <person name="Butlin R.K."/>
            <person name="Caggese C."/>
            <person name="Calvi B.R."/>
            <person name="Bernardo de Carvalho A."/>
            <person name="Caspi A."/>
            <person name="Castrezana S."/>
            <person name="Celniker S.E."/>
            <person name="Chang J.L."/>
            <person name="Chapple C."/>
            <person name="Chatterji S."/>
            <person name="Chinwalla A."/>
            <person name="Civetta A."/>
            <person name="Clifton S.W."/>
            <person name="Comeron J.M."/>
            <person name="Costello J.C."/>
            <person name="Coyne J.A."/>
            <person name="Daub J."/>
            <person name="David R.G."/>
            <person name="Delcher A.L."/>
            <person name="Delehaunty K."/>
            <person name="Do C.B."/>
            <person name="Ebling H."/>
            <person name="Edwards K."/>
            <person name="Eickbush T."/>
            <person name="Evans J.D."/>
            <person name="Filipski A."/>
            <person name="Findeiss S."/>
            <person name="Freyhult E."/>
            <person name="Fulton L."/>
            <person name="Fulton R."/>
            <person name="Garcia A.C."/>
            <person name="Gardiner A."/>
            <person name="Garfield D.A."/>
            <person name="Garvin B.E."/>
            <person name="Gibson G."/>
            <person name="Gilbert D."/>
            <person name="Gnerre S."/>
            <person name="Godfrey J."/>
            <person name="Good R."/>
            <person name="Gotea V."/>
            <person name="Gravely B."/>
            <person name="Greenberg A.J."/>
            <person name="Griffiths-Jones S."/>
            <person name="Gross S."/>
            <person name="Guigo R."/>
            <person name="Gustafson E.A."/>
            <person name="Haerty W."/>
            <person name="Hahn M.W."/>
            <person name="Halligan D.L."/>
            <person name="Halpern A.L."/>
            <person name="Halter G.M."/>
            <person name="Han M.V."/>
            <person name="Heger A."/>
            <person name="Hillier L."/>
            <person name="Hinrichs A.S."/>
            <person name="Holmes I."/>
            <person name="Hoskins R.A."/>
            <person name="Hubisz M.J."/>
            <person name="Hultmark D."/>
            <person name="Huntley M.A."/>
            <person name="Jaffe D.B."/>
            <person name="Jagadeeshan S."/>
            <person name="Jeck W.R."/>
            <person name="Johnson J."/>
            <person name="Jones C.D."/>
            <person name="Jordan W.C."/>
            <person name="Karpen G.H."/>
            <person name="Kataoka E."/>
            <person name="Keightley P.D."/>
            <person name="Kheradpour P."/>
            <person name="Kirkness E.F."/>
            <person name="Koerich L.B."/>
            <person name="Kristiansen K."/>
            <person name="Kudrna D."/>
            <person name="Kulathinal R.J."/>
            <person name="Kumar S."/>
            <person name="Kwok R."/>
            <person name="Lander E."/>
            <person name="Langley C.H."/>
            <person name="Lapoint R."/>
            <person name="Lazzaro B.P."/>
            <person name="Lee S.J."/>
            <person name="Levesque L."/>
            <person name="Li R."/>
            <person name="Lin C.F."/>
            <person name="Lin M.F."/>
            <person name="Lindblad-Toh K."/>
            <person name="Llopart A."/>
            <person name="Long M."/>
            <person name="Low L."/>
            <person name="Lozovsky E."/>
            <person name="Lu J."/>
            <person name="Luo M."/>
            <person name="Machado C.A."/>
            <person name="Makalowski W."/>
            <person name="Marzo M."/>
            <person name="Matsuda M."/>
            <person name="Matzkin L."/>
            <person name="McAllister B."/>
            <person name="McBride C.S."/>
            <person name="McKernan B."/>
            <person name="McKernan K."/>
            <person name="Mendez-Lago M."/>
            <person name="Minx P."/>
            <person name="Mollenhauer M.U."/>
            <person name="Montooth K."/>
            <person name="Mount S.M."/>
            <person name="Mu X."/>
            <person name="Myers E."/>
            <person name="Negre B."/>
            <person name="Newfeld S."/>
            <person name="Nielsen R."/>
            <person name="Noor M.A."/>
            <person name="O'Grady P."/>
            <person name="Pachter L."/>
            <person name="Papaceit M."/>
            <person name="Parisi M.J."/>
            <person name="Parisi M."/>
            <person name="Parts L."/>
            <person name="Pedersen J.S."/>
            <person name="Pesole G."/>
            <person name="Phillippy A.M."/>
            <person name="Ponting C.P."/>
            <person name="Pop M."/>
            <person name="Porcelli D."/>
            <person name="Powell J.R."/>
            <person name="Prohaska S."/>
            <person name="Pruitt K."/>
            <person name="Puig M."/>
            <person name="Quesneville H."/>
            <person name="Ram K.R."/>
            <person name="Rand D."/>
            <person name="Rasmussen M.D."/>
            <person name="Reed L.K."/>
            <person name="Reenan R."/>
            <person name="Reily A."/>
            <person name="Remington K.A."/>
            <person name="Rieger T.T."/>
            <person name="Ritchie M.G."/>
            <person name="Robin C."/>
            <person name="Rogers Y.H."/>
            <person name="Rohde C."/>
            <person name="Rozas J."/>
            <person name="Rubenfield M.J."/>
            <person name="Ruiz A."/>
            <person name="Russo S."/>
            <person name="Salzberg S.L."/>
            <person name="Sanchez-Gracia A."/>
            <person name="Saranga D.J."/>
            <person name="Sato H."/>
            <person name="Schaeffer S.W."/>
            <person name="Schatz M.C."/>
            <person name="Schlenke T."/>
            <person name="Schwartz R."/>
            <person name="Segarra C."/>
            <person name="Singh R.S."/>
            <person name="Sirot L."/>
            <person name="Sirota M."/>
            <person name="Sisneros N.B."/>
            <person name="Smith C.D."/>
            <person name="Smith T.F."/>
            <person name="Spieth J."/>
            <person name="Stage D.E."/>
            <person name="Stark A."/>
            <person name="Stephan W."/>
            <person name="Strausberg R.L."/>
            <person name="Strempel S."/>
            <person name="Sturgill D."/>
            <person name="Sutton G."/>
            <person name="Sutton G.G."/>
            <person name="Tao W."/>
            <person name="Teichmann S."/>
            <person name="Tobari Y.N."/>
            <person name="Tomimura Y."/>
            <person name="Tsolas J.M."/>
            <person name="Valente V.L."/>
            <person name="Venter E."/>
            <person name="Venter J.C."/>
            <person name="Vicario S."/>
            <person name="Vieira F.G."/>
            <person name="Vilella A.J."/>
            <person name="Villasante A."/>
            <person name="Walenz B."/>
            <person name="Wang J."/>
            <person name="Wasserman M."/>
            <person name="Watts T."/>
            <person name="Wilson D."/>
            <person name="Wilson R.K."/>
            <person name="Wing R.A."/>
            <person name="Wolfner M.F."/>
            <person name="Wong A."/>
            <person name="Wong G.K."/>
            <person name="Wu C.I."/>
            <person name="Wu G."/>
            <person name="Yamamoto D."/>
            <person name="Yang H.P."/>
            <person name="Yang S.P."/>
            <person name="Yorke J.A."/>
            <person name="Yoshida K."/>
            <person name="Zdobnov E."/>
            <person name="Zhang P."/>
            <person name="Zhang Y."/>
            <person name="Zimin A.V."/>
            <person name="Baldwin J."/>
            <person name="Abdouelleil A."/>
            <person name="Abdulkadir J."/>
            <person name="Abebe A."/>
            <person name="Abera B."/>
            <person name="Abreu J."/>
            <person name="Acer S.C."/>
            <person name="Aftuck L."/>
            <person name="Alexander A."/>
            <person name="An P."/>
            <person name="Anderson E."/>
            <person name="Anderson S."/>
            <person name="Arachi H."/>
            <person name="Azer M."/>
            <person name="Bachantsang P."/>
            <person name="Barry A."/>
            <person name="Bayul T."/>
            <person name="Berlin A."/>
            <person name="Bessette D."/>
            <person name="Bloom T."/>
            <person name="Blye J."/>
            <person name="Boguslavskiy L."/>
            <person name="Bonnet C."/>
            <person name="Boukhgalter B."/>
            <person name="Bourzgui I."/>
            <person name="Brown A."/>
            <person name="Cahill P."/>
            <person name="Channer S."/>
            <person name="Cheshatsang Y."/>
            <person name="Chuda L."/>
            <person name="Citroen M."/>
            <person name="Collymore A."/>
            <person name="Cooke P."/>
            <person name="Costello M."/>
            <person name="D'Aco K."/>
            <person name="Daza R."/>
            <person name="De Haan G."/>
            <person name="DeGray S."/>
            <person name="DeMaso C."/>
            <person name="Dhargay N."/>
            <person name="Dooley K."/>
            <person name="Dooley E."/>
            <person name="Doricent M."/>
            <person name="Dorje P."/>
            <person name="Dorjee K."/>
            <person name="Dupes A."/>
            <person name="Elong R."/>
            <person name="Falk J."/>
            <person name="Farina A."/>
            <person name="Faro S."/>
            <person name="Ferguson D."/>
            <person name="Fisher S."/>
            <person name="Foley C.D."/>
            <person name="Franke A."/>
            <person name="Friedrich D."/>
            <person name="Gadbois L."/>
            <person name="Gearin G."/>
            <person name="Gearin C.R."/>
            <person name="Giannoukos G."/>
            <person name="Goode T."/>
            <person name="Graham J."/>
            <person name="Grandbois E."/>
            <person name="Grewal S."/>
            <person name="Gyaltsen K."/>
            <person name="Hafez N."/>
            <person name="Hagos B."/>
            <person name="Hall J."/>
            <person name="Henson C."/>
            <person name="Hollinger A."/>
            <person name="Honan T."/>
            <person name="Huard M.D."/>
            <person name="Hughes L."/>
            <person name="Hurhula B."/>
            <person name="Husby M.E."/>
            <person name="Kamat A."/>
            <person name="Kanga B."/>
            <person name="Kashin S."/>
            <person name="Khazanovich D."/>
            <person name="Kisner P."/>
            <person name="Lance K."/>
            <person name="Lara M."/>
            <person name="Lee W."/>
            <person name="Lennon N."/>
            <person name="Letendre F."/>
            <person name="LeVine R."/>
            <person name="Lipovsky A."/>
            <person name="Liu X."/>
            <person name="Liu J."/>
            <person name="Liu S."/>
            <person name="Lokyitsang T."/>
            <person name="Lokyitsang Y."/>
            <person name="Lubonja R."/>
            <person name="Lui A."/>
            <person name="MacDonald P."/>
            <person name="Magnisalis V."/>
            <person name="Maru K."/>
            <person name="Matthews C."/>
            <person name="McCusker W."/>
            <person name="McDonough S."/>
            <person name="Mehta T."/>
            <person name="Meldrim J."/>
            <person name="Meneus L."/>
            <person name="Mihai O."/>
            <person name="Mihalev A."/>
            <person name="Mihova T."/>
            <person name="Mittelman R."/>
            <person name="Mlenga V."/>
            <person name="Montmayeur A."/>
            <person name="Mulrain L."/>
            <person name="Navidi A."/>
            <person name="Naylor J."/>
            <person name="Negash T."/>
            <person name="Nguyen T."/>
            <person name="Nguyen N."/>
            <person name="Nicol R."/>
            <person name="Norbu C."/>
            <person name="Norbu N."/>
            <person name="Novod N."/>
            <person name="O'Neill B."/>
            <person name="Osman S."/>
            <person name="Markiewicz E."/>
            <person name="Oyono O.L."/>
            <person name="Patti C."/>
            <person name="Phunkhang P."/>
            <person name="Pierre F."/>
            <person name="Priest M."/>
            <person name="Raghuraman S."/>
            <person name="Rege F."/>
            <person name="Reyes R."/>
            <person name="Rise C."/>
            <person name="Rogov P."/>
            <person name="Ross K."/>
            <person name="Ryan E."/>
            <person name="Settipalli S."/>
            <person name="Shea T."/>
            <person name="Sherpa N."/>
            <person name="Shi L."/>
            <person name="Shih D."/>
            <person name="Sparrow T."/>
            <person name="Spaulding J."/>
            <person name="Stalker J."/>
            <person name="Stange-Thomann N."/>
            <person name="Stavropoulos S."/>
            <person name="Stone C."/>
            <person name="Strader C."/>
            <person name="Tesfaye S."/>
            <person name="Thomson T."/>
            <person name="Thoulutsang Y."/>
            <person name="Thoulutsang D."/>
            <person name="Topham K."/>
            <person name="Topping I."/>
            <person name="Tsamla T."/>
            <person name="Vassiliev H."/>
            <person name="Vo A."/>
            <person name="Wangchuk T."/>
            <person name="Wangdi T."/>
            <person name="Weiand M."/>
            <person name="Wilkinson J."/>
            <person name="Wilson A."/>
            <person name="Yadav S."/>
            <person name="Young G."/>
            <person name="Yu Q."/>
            <person name="Zembek L."/>
            <person name="Zhong D."/>
            <person name="Zimmer A."/>
            <person name="Zwirko Z."/>
            <person name="Jaffe D.B."/>
            <person name="Alvarez P."/>
            <person name="Brockman W."/>
            <person name="Butler J."/>
            <person name="Chin C."/>
            <person name="Gnerre S."/>
            <person name="Grabherr M."/>
            <person name="Kleber M."/>
            <person name="Mauceli E."/>
            <person name="MacCallum I."/>
        </authorList>
    </citation>
    <scope>NUCLEOTIDE SEQUENCE [LARGE SCALE GENOMIC DNA]</scope>
    <source>
        <strain evidence="13">Tucson 15010-1051.87</strain>
    </source>
</reference>
<dbReference type="InterPro" id="IPR039763">
    <property type="entry name" value="ARMT1"/>
</dbReference>
<dbReference type="PANTHER" id="PTHR12260:SF6">
    <property type="entry name" value="DAMAGE-CONTROL PHOSPHATASE ARMT1"/>
    <property type="match status" value="1"/>
</dbReference>
<feature type="domain" description="Damage-control phosphatase ARMT1-like metal-binding" evidence="11">
    <location>
        <begin position="66"/>
        <end position="439"/>
    </location>
</feature>
<sequence>MEPEGGECAIKDGAADSKVDDQSFVKVFKSEFDAKYNIVDIQTPLNAFMSGQFKRSYAYFNLRNLLPVVLTKVIDSLTKDKGELVAQFGENAREELKIIIGLISRLKYELQTDKPFQKFTGDEIDRESWNSFISHLPNDGRTFYQACWMHTQCYMYRKLYSFVENSIFIKQFDYFGKIKEHALISCQEDILSLVKYTRRTENSVEMFNEMLKIDLWSNRNDLSENEHARLFNMRVLEDVSVTDGHILANNASEIWDCLSNKKTNKQHVDFVLDNAGYELFTDFILAEYIIEKGLASKVRFHVKACPWFVTNVTQRDFHMTLQYLSKHSDYIISLIGNKFLQFMDEGKFELAPVSYFWTGPHAFHYMKTLEPELYRTLQQSKLIIFKGDLNYRKLLSDVCWEPTQDMRTCLGGFIPSSFCTVRTIKAEVICGLSEGVIENLKLRDPNWMLTGNYGTIQFVDGSREFGY</sequence>
<dbReference type="InterPro" id="IPR036075">
    <property type="entry name" value="ARMT-1-like_metal-bd_sf"/>
</dbReference>
<protein>
    <recommendedName>
        <fullName evidence="10">Sugar phosphate phosphatase</fullName>
        <ecNumber evidence="10">2.1.1.-</ecNumber>
        <ecNumber evidence="10">3.1.3.-</ecNumber>
    </recommendedName>
</protein>
<comment type="domain">
    <text evidence="10">Subfamily III proteins have a conserved RTxK motif about 40-50 residues from the C-terminus; the threonine may be replaced by serine or cysteine.</text>
</comment>
<dbReference type="GO" id="GO:0046872">
    <property type="term" value="F:metal ion binding"/>
    <property type="evidence" value="ECO:0007669"/>
    <property type="project" value="UniProtKB-UniRule"/>
</dbReference>
<comment type="function">
    <text evidence="8 10">Metal-dependent phosphatase that shows phosphatase activity against several substrates, including fructose-1-phosphate and fructose-6-phosphate. Its preference for fructose-1-phosphate, a strong glycating agent that causes DNA damage rather than a canonical yeast metabolite, suggests a damage-control function in hexose phosphate metabolism. Has also been shown to have O-methyltransferase activity that methylates glutamate residues of target proteins to form gamma-glutamyl methyl ester residues. Possibly methylates PCNA, suggesting it is involved in the DNA damage response.</text>
</comment>
<dbReference type="EC" id="3.1.3.-" evidence="10"/>
<dbReference type="Pfam" id="PF01937">
    <property type="entry name" value="ARMT1-like_dom"/>
    <property type="match status" value="1"/>
</dbReference>
<evidence type="ECO:0000256" key="7">
    <source>
        <dbReference type="ARBA" id="ARBA00023211"/>
    </source>
</evidence>
<dbReference type="GO" id="GO:0097023">
    <property type="term" value="F:fructose 6-phosphate aldolase activity"/>
    <property type="evidence" value="ECO:0007669"/>
    <property type="project" value="RHEA"/>
</dbReference>
<dbReference type="Proteomes" id="UP000008792">
    <property type="component" value="Unassembled WGS sequence"/>
</dbReference>